<keyword evidence="12" id="KW-0325">Glycoprotein</keyword>
<accession>A0AAW1YD46</accession>
<dbReference type="PANTHER" id="PTHR12670">
    <property type="entry name" value="CERAMIDASE"/>
    <property type="match status" value="1"/>
</dbReference>
<evidence type="ECO:0000256" key="5">
    <source>
        <dbReference type="ARBA" id="ARBA00011891"/>
    </source>
</evidence>
<evidence type="ECO:0000256" key="3">
    <source>
        <dbReference type="ARBA" id="ARBA00004613"/>
    </source>
</evidence>
<organism evidence="17 18">
    <name type="scientific">Rubus argutus</name>
    <name type="common">Southern blackberry</name>
    <dbReference type="NCBI Taxonomy" id="59490"/>
    <lineage>
        <taxon>Eukaryota</taxon>
        <taxon>Viridiplantae</taxon>
        <taxon>Streptophyta</taxon>
        <taxon>Embryophyta</taxon>
        <taxon>Tracheophyta</taxon>
        <taxon>Spermatophyta</taxon>
        <taxon>Magnoliopsida</taxon>
        <taxon>eudicotyledons</taxon>
        <taxon>Gunneridae</taxon>
        <taxon>Pentapetalae</taxon>
        <taxon>rosids</taxon>
        <taxon>fabids</taxon>
        <taxon>Rosales</taxon>
        <taxon>Rosaceae</taxon>
        <taxon>Rosoideae</taxon>
        <taxon>Rosoideae incertae sedis</taxon>
        <taxon>Rubus</taxon>
    </lineage>
</organism>
<dbReference type="PANTHER" id="PTHR12670:SF13">
    <property type="entry name" value="NEUTRAL CERAMIDASE"/>
    <property type="match status" value="1"/>
</dbReference>
<protein>
    <recommendedName>
        <fullName evidence="5">ceramidase</fullName>
        <ecNumber evidence="5">3.5.1.23</ecNumber>
    </recommendedName>
</protein>
<evidence type="ECO:0000256" key="2">
    <source>
        <dbReference type="ARBA" id="ARBA00004555"/>
    </source>
</evidence>
<comment type="similarity">
    <text evidence="4">Belongs to the neutral ceramidase family.</text>
</comment>
<proteinExistence type="inferred from homology"/>
<dbReference type="Pfam" id="PF17048">
    <property type="entry name" value="Ceramidse_alk_C"/>
    <property type="match status" value="1"/>
</dbReference>
<keyword evidence="9" id="KW-0256">Endoplasmic reticulum</keyword>
<dbReference type="InterPro" id="IPR006823">
    <property type="entry name" value="Ceramidase_alk"/>
</dbReference>
<evidence type="ECO:0000256" key="13">
    <source>
        <dbReference type="ARBA" id="ARBA00048057"/>
    </source>
</evidence>
<keyword evidence="7" id="KW-0732">Signal</keyword>
<sequence>MDLVSSAFNKIPEEYKKLRDALKKPSQYQVDCQEPKTVLLSTGEMFDPYAWAPAIVPIQMLRWGNSSYFCPRRIHHNGGAAAKGYIATFEEYKQQRYEAASTLYGPHTLSAYIQEFEKLAKAMAKGEKIVSKGPSPPDLSSVLLKVQLGPFGDSPPPHTNFGDMKQDIIIPKSGSFRKGDLNRPTATFWSANPNYDLLTEGTYAVVEMLQGKHWVPVYDDDDFCLFFKWKLDDSGLHSIATIEWEIPRDANFGVYRLRHFGSSRKTKDSPIIYFTGASSGFAVS</sequence>
<evidence type="ECO:0000256" key="7">
    <source>
        <dbReference type="ARBA" id="ARBA00022729"/>
    </source>
</evidence>
<dbReference type="GO" id="GO:0046512">
    <property type="term" value="P:sphingosine biosynthetic process"/>
    <property type="evidence" value="ECO:0007669"/>
    <property type="project" value="TreeGrafter"/>
</dbReference>
<dbReference type="InterPro" id="IPR038445">
    <property type="entry name" value="NCDase_C_sf"/>
</dbReference>
<dbReference type="EMBL" id="JBEDUW010000002">
    <property type="protein sequence ID" value="KAK9946842.1"/>
    <property type="molecule type" value="Genomic_DNA"/>
</dbReference>
<evidence type="ECO:0000313" key="18">
    <source>
        <dbReference type="Proteomes" id="UP001457282"/>
    </source>
</evidence>
<comment type="cofactor">
    <cofactor evidence="14">
        <name>Zn(2+)</name>
        <dbReference type="ChEBI" id="CHEBI:29105"/>
    </cofactor>
    <text evidence="14">Binds 1 zinc ion per subunit.</text>
</comment>
<dbReference type="GO" id="GO:0017040">
    <property type="term" value="F:N-acylsphingosine amidohydrolase activity"/>
    <property type="evidence" value="ECO:0007669"/>
    <property type="project" value="UniProtKB-EC"/>
</dbReference>
<keyword evidence="10" id="KW-0746">Sphingolipid metabolism</keyword>
<reference evidence="17 18" key="1">
    <citation type="journal article" date="2023" name="G3 (Bethesda)">
        <title>A chromosome-length genome assembly and annotation of blackberry (Rubus argutus, cv. 'Hillquist').</title>
        <authorList>
            <person name="Bruna T."/>
            <person name="Aryal R."/>
            <person name="Dudchenko O."/>
            <person name="Sargent D.J."/>
            <person name="Mead D."/>
            <person name="Buti M."/>
            <person name="Cavallini A."/>
            <person name="Hytonen T."/>
            <person name="Andres J."/>
            <person name="Pham M."/>
            <person name="Weisz D."/>
            <person name="Mascagni F."/>
            <person name="Usai G."/>
            <person name="Natali L."/>
            <person name="Bassil N."/>
            <person name="Fernandez G.E."/>
            <person name="Lomsadze A."/>
            <person name="Armour M."/>
            <person name="Olukolu B."/>
            <person name="Poorten T."/>
            <person name="Britton C."/>
            <person name="Davik J."/>
            <person name="Ashrafi H."/>
            <person name="Aiden E.L."/>
            <person name="Borodovsky M."/>
            <person name="Worthington M."/>
        </authorList>
    </citation>
    <scope>NUCLEOTIDE SEQUENCE [LARGE SCALE GENOMIC DNA]</scope>
    <source>
        <strain evidence="17">PI 553951</strain>
    </source>
</reference>
<dbReference type="GO" id="GO:0005576">
    <property type="term" value="C:extracellular region"/>
    <property type="evidence" value="ECO:0007669"/>
    <property type="project" value="UniProtKB-SubCell"/>
</dbReference>
<comment type="caution">
    <text evidence="17">The sequence shown here is derived from an EMBL/GenBank/DDBJ whole genome shotgun (WGS) entry which is preliminary data.</text>
</comment>
<dbReference type="InterPro" id="IPR031329">
    <property type="entry name" value="NEUT/ALK_ceramidase_N"/>
</dbReference>
<evidence type="ECO:0000256" key="9">
    <source>
        <dbReference type="ARBA" id="ARBA00022824"/>
    </source>
</evidence>
<keyword evidence="10" id="KW-0443">Lipid metabolism</keyword>
<dbReference type="GO" id="GO:0046514">
    <property type="term" value="P:ceramide catabolic process"/>
    <property type="evidence" value="ECO:0007669"/>
    <property type="project" value="InterPro"/>
</dbReference>
<feature type="domain" description="Neutral/alkaline non-lysosomal ceramidase N-terminal" evidence="15">
    <location>
        <begin position="16"/>
        <end position="65"/>
    </location>
</feature>
<evidence type="ECO:0000256" key="11">
    <source>
        <dbReference type="ARBA" id="ARBA00023034"/>
    </source>
</evidence>
<dbReference type="GO" id="GO:0034599">
    <property type="term" value="P:cellular response to oxidative stress"/>
    <property type="evidence" value="ECO:0007669"/>
    <property type="project" value="UniProtKB-ARBA"/>
</dbReference>
<dbReference type="FunFam" id="2.60.40.2300:FF:000002">
    <property type="entry name" value="Neutral/alkaline non-lysosomal ceramidase"/>
    <property type="match status" value="1"/>
</dbReference>
<feature type="binding site" evidence="14">
    <location>
        <position position="85"/>
    </location>
    <ligand>
        <name>Zn(2+)</name>
        <dbReference type="ChEBI" id="CHEBI:29105"/>
    </ligand>
</feature>
<comment type="catalytic activity">
    <reaction evidence="13">
        <text>an N-acylsphing-4-enine + H2O = sphing-4-enine + a fatty acid</text>
        <dbReference type="Rhea" id="RHEA:20856"/>
        <dbReference type="ChEBI" id="CHEBI:15377"/>
        <dbReference type="ChEBI" id="CHEBI:28868"/>
        <dbReference type="ChEBI" id="CHEBI:52639"/>
        <dbReference type="ChEBI" id="CHEBI:57756"/>
        <dbReference type="EC" id="3.5.1.23"/>
    </reaction>
</comment>
<keyword evidence="18" id="KW-1185">Reference proteome</keyword>
<dbReference type="GO" id="GO:0005783">
    <property type="term" value="C:endoplasmic reticulum"/>
    <property type="evidence" value="ECO:0007669"/>
    <property type="project" value="UniProtKB-SubCell"/>
</dbReference>
<evidence type="ECO:0000256" key="12">
    <source>
        <dbReference type="ARBA" id="ARBA00023180"/>
    </source>
</evidence>
<keyword evidence="6" id="KW-0964">Secreted</keyword>
<keyword evidence="8" id="KW-0378">Hydrolase</keyword>
<keyword evidence="14" id="KW-0479">Metal-binding</keyword>
<evidence type="ECO:0000256" key="10">
    <source>
        <dbReference type="ARBA" id="ARBA00022919"/>
    </source>
</evidence>
<comment type="subcellular location">
    <subcellularLocation>
        <location evidence="1">Endoplasmic reticulum</location>
    </subcellularLocation>
    <subcellularLocation>
        <location evidence="2">Golgi apparatus</location>
    </subcellularLocation>
    <subcellularLocation>
        <location evidence="3">Secreted</location>
    </subcellularLocation>
</comment>
<evidence type="ECO:0000259" key="16">
    <source>
        <dbReference type="Pfam" id="PF17048"/>
    </source>
</evidence>
<evidence type="ECO:0000259" key="15">
    <source>
        <dbReference type="Pfam" id="PF04734"/>
    </source>
</evidence>
<dbReference type="Proteomes" id="UP001457282">
    <property type="component" value="Unassembled WGS sequence"/>
</dbReference>
<gene>
    <name evidence="17" type="ORF">M0R45_012285</name>
</gene>
<evidence type="ECO:0000256" key="4">
    <source>
        <dbReference type="ARBA" id="ARBA00009835"/>
    </source>
</evidence>
<feature type="domain" description="Neutral/alkaline non-lysosomal ceramidase N-terminal" evidence="15">
    <location>
        <begin position="83"/>
        <end position="114"/>
    </location>
</feature>
<name>A0AAW1YD46_RUBAR</name>
<dbReference type="Pfam" id="PF04734">
    <property type="entry name" value="Ceramidase_alk"/>
    <property type="match status" value="2"/>
</dbReference>
<dbReference type="Gene3D" id="2.60.40.2300">
    <property type="entry name" value="Neutral/alkaline non-lysosomal ceramidase, C-terminal domain"/>
    <property type="match status" value="1"/>
</dbReference>
<dbReference type="GO" id="GO:0016020">
    <property type="term" value="C:membrane"/>
    <property type="evidence" value="ECO:0007669"/>
    <property type="project" value="GOC"/>
</dbReference>
<dbReference type="GO" id="GO:0042759">
    <property type="term" value="P:long-chain fatty acid biosynthetic process"/>
    <property type="evidence" value="ECO:0007669"/>
    <property type="project" value="TreeGrafter"/>
</dbReference>
<evidence type="ECO:0000256" key="8">
    <source>
        <dbReference type="ARBA" id="ARBA00022801"/>
    </source>
</evidence>
<evidence type="ECO:0000313" key="17">
    <source>
        <dbReference type="EMBL" id="KAK9946842.1"/>
    </source>
</evidence>
<keyword evidence="14" id="KW-0862">Zinc</keyword>
<dbReference type="GO" id="GO:0005794">
    <property type="term" value="C:Golgi apparatus"/>
    <property type="evidence" value="ECO:0007669"/>
    <property type="project" value="UniProtKB-SubCell"/>
</dbReference>
<feature type="domain" description="Neutral/alkaline non-lysosomal ceramidase C-terminal" evidence="16">
    <location>
        <begin position="116"/>
        <end position="283"/>
    </location>
</feature>
<keyword evidence="11" id="KW-0333">Golgi apparatus</keyword>
<evidence type="ECO:0000256" key="1">
    <source>
        <dbReference type="ARBA" id="ARBA00004240"/>
    </source>
</evidence>
<dbReference type="EC" id="3.5.1.23" evidence="5"/>
<dbReference type="InterPro" id="IPR031331">
    <property type="entry name" value="NEUT/ALK_ceramidase_C"/>
</dbReference>
<evidence type="ECO:0000256" key="6">
    <source>
        <dbReference type="ARBA" id="ARBA00022525"/>
    </source>
</evidence>
<dbReference type="AlphaFoldDB" id="A0AAW1YD46"/>
<evidence type="ECO:0000256" key="14">
    <source>
        <dbReference type="PIRSR" id="PIRSR606823-2"/>
    </source>
</evidence>
<dbReference type="GO" id="GO:0046872">
    <property type="term" value="F:metal ion binding"/>
    <property type="evidence" value="ECO:0007669"/>
    <property type="project" value="UniProtKB-KW"/>
</dbReference>